<protein>
    <submittedName>
        <fullName evidence="2">Uncharacterized protein</fullName>
    </submittedName>
</protein>
<organism evidence="2 3">
    <name type="scientific">Candolleomyces eurysporus</name>
    <dbReference type="NCBI Taxonomy" id="2828524"/>
    <lineage>
        <taxon>Eukaryota</taxon>
        <taxon>Fungi</taxon>
        <taxon>Dikarya</taxon>
        <taxon>Basidiomycota</taxon>
        <taxon>Agaricomycotina</taxon>
        <taxon>Agaricomycetes</taxon>
        <taxon>Agaricomycetidae</taxon>
        <taxon>Agaricales</taxon>
        <taxon>Agaricineae</taxon>
        <taxon>Psathyrellaceae</taxon>
        <taxon>Candolleomyces</taxon>
    </lineage>
</organism>
<evidence type="ECO:0000313" key="2">
    <source>
        <dbReference type="EMBL" id="KAJ2921684.1"/>
    </source>
</evidence>
<evidence type="ECO:0000313" key="3">
    <source>
        <dbReference type="Proteomes" id="UP001140091"/>
    </source>
</evidence>
<dbReference type="OrthoDB" id="3247418at2759"/>
<keyword evidence="3" id="KW-1185">Reference proteome</keyword>
<feature type="region of interest" description="Disordered" evidence="1">
    <location>
        <begin position="122"/>
        <end position="175"/>
    </location>
</feature>
<name>A0A9W8MAN0_9AGAR</name>
<accession>A0A9W8MAN0</accession>
<feature type="non-terminal residue" evidence="2">
    <location>
        <position position="471"/>
    </location>
</feature>
<comment type="caution">
    <text evidence="2">The sequence shown here is derived from an EMBL/GenBank/DDBJ whole genome shotgun (WGS) entry which is preliminary data.</text>
</comment>
<dbReference type="AlphaFoldDB" id="A0A9W8MAN0"/>
<dbReference type="EMBL" id="JANBPK010001562">
    <property type="protein sequence ID" value="KAJ2921684.1"/>
    <property type="molecule type" value="Genomic_DNA"/>
</dbReference>
<dbReference type="Proteomes" id="UP001140091">
    <property type="component" value="Unassembled WGS sequence"/>
</dbReference>
<reference evidence="2" key="1">
    <citation type="submission" date="2022-06" db="EMBL/GenBank/DDBJ databases">
        <title>Genome Sequence of Candolleomyces eurysporus.</title>
        <authorList>
            <person name="Buettner E."/>
        </authorList>
    </citation>
    <scope>NUCLEOTIDE SEQUENCE</scope>
    <source>
        <strain evidence="2">VTCC 930004</strain>
    </source>
</reference>
<gene>
    <name evidence="2" type="ORF">H1R20_g15414</name>
</gene>
<proteinExistence type="predicted"/>
<sequence length="471" mass="53373">MHSLDLNLLKNHIRQLFQIDFKHKSGDALREESNTRIKRVTSNKDEIHNLKKCQQIIFENQPHLLYELLKFHRKVLYSFCLDYDIRMDGHQLVRQKTDSPSAFLDRYPRLSAMQEELLGIEEAEDSGPLETDIGQQGDGLTVPQGRDDRRNDGPSSATHQDPITAGGSAPQAQALPEPADLGRFAKKIVDLLNEDEADDGPLRRLYSRVTARNFADLCDGLSLDRTAININSRAAKKALFSLLMTELRSNETASKSLLDHFTNDTDTPRPDGNAFLGCDVMESIYEDMARTRLPSWVTPAPRDWGTVRRGKLSADSWRIICCIHLPITLIRLFGASDGRPRALLDNFMDLVTAVRIATMRLSSMAHAEMYKACILKYTKGTLELFPDYNVLPSHHAALHIGDMLIRFGPKHAHDSPHYERYINFFHHMNTNNHIGEVEGTFLRTAVRNANILALLSDSQDVRNLVQRVLAR</sequence>
<evidence type="ECO:0000256" key="1">
    <source>
        <dbReference type="SAM" id="MobiDB-lite"/>
    </source>
</evidence>